<gene>
    <name evidence="2" type="ORF">LCGC14_2488460</name>
</gene>
<accession>A0A0F9B682</accession>
<organism evidence="2">
    <name type="scientific">marine sediment metagenome</name>
    <dbReference type="NCBI Taxonomy" id="412755"/>
    <lineage>
        <taxon>unclassified sequences</taxon>
        <taxon>metagenomes</taxon>
        <taxon>ecological metagenomes</taxon>
    </lineage>
</organism>
<dbReference type="EMBL" id="LAZR01039378">
    <property type="protein sequence ID" value="KKL17145.1"/>
    <property type="molecule type" value="Genomic_DNA"/>
</dbReference>
<protein>
    <submittedName>
        <fullName evidence="2">Uncharacterized protein</fullName>
    </submittedName>
</protein>
<reference evidence="2" key="1">
    <citation type="journal article" date="2015" name="Nature">
        <title>Complex archaea that bridge the gap between prokaryotes and eukaryotes.</title>
        <authorList>
            <person name="Spang A."/>
            <person name="Saw J.H."/>
            <person name="Jorgensen S.L."/>
            <person name="Zaremba-Niedzwiedzka K."/>
            <person name="Martijn J."/>
            <person name="Lind A.E."/>
            <person name="van Eijk R."/>
            <person name="Schleper C."/>
            <person name="Guy L."/>
            <person name="Ettema T.J."/>
        </authorList>
    </citation>
    <scope>NUCLEOTIDE SEQUENCE</scope>
</reference>
<name>A0A0F9B682_9ZZZZ</name>
<dbReference type="AlphaFoldDB" id="A0A0F9B682"/>
<feature type="region of interest" description="Disordered" evidence="1">
    <location>
        <begin position="1"/>
        <end position="43"/>
    </location>
</feature>
<feature type="compositionally biased region" description="Low complexity" evidence="1">
    <location>
        <begin position="1"/>
        <end position="16"/>
    </location>
</feature>
<sequence>MSQRARGGAPPGQAAPKSSEVARDEQISDHHGRLGDERPDCGAAAHDSIAADEVATAEAAVAALPGGAPAVG</sequence>
<evidence type="ECO:0000256" key="1">
    <source>
        <dbReference type="SAM" id="MobiDB-lite"/>
    </source>
</evidence>
<feature type="non-terminal residue" evidence="2">
    <location>
        <position position="72"/>
    </location>
</feature>
<feature type="compositionally biased region" description="Basic and acidic residues" evidence="1">
    <location>
        <begin position="20"/>
        <end position="40"/>
    </location>
</feature>
<evidence type="ECO:0000313" key="2">
    <source>
        <dbReference type="EMBL" id="KKL17145.1"/>
    </source>
</evidence>
<comment type="caution">
    <text evidence="2">The sequence shown here is derived from an EMBL/GenBank/DDBJ whole genome shotgun (WGS) entry which is preliminary data.</text>
</comment>
<proteinExistence type="predicted"/>